<name>T1B755_9ZZZZ</name>
<dbReference type="Gene3D" id="3.40.50.2000">
    <property type="entry name" value="Glycogen Phosphorylase B"/>
    <property type="match status" value="2"/>
</dbReference>
<sequence>MPRRGPSVSIDWIVEDRCADLLKGHPHIREIILFKRSEISGLWRKGHPIRALRELSSEVGALRRSPYAAVLDFQGLLKSGIATGLARGATKLGSPSTYGRMKEGAGLFSRQVPLTDIGLHLVERHLLVAEELLGVPLPPESTGLVFGEEEIRSAREKVGTGPFLLIHPFASWPTRSWSVDSWKEVAEEIAGRGFRILVAGAGGASQEEFARKILEGLPERGQKAHRALLGTLTLRELA</sequence>
<gene>
    <name evidence="3" type="ORF">B1A_08920</name>
</gene>
<evidence type="ECO:0000313" key="3">
    <source>
        <dbReference type="EMBL" id="EQD64308.1"/>
    </source>
</evidence>
<dbReference type="SUPFAM" id="SSF53756">
    <property type="entry name" value="UDP-Glycosyltransferase/glycogen phosphorylase"/>
    <property type="match status" value="1"/>
</dbReference>
<feature type="non-terminal residue" evidence="3">
    <location>
        <position position="238"/>
    </location>
</feature>
<dbReference type="EMBL" id="AUZX01006353">
    <property type="protein sequence ID" value="EQD64308.1"/>
    <property type="molecule type" value="Genomic_DNA"/>
</dbReference>
<keyword evidence="2 3" id="KW-0808">Transferase</keyword>
<proteinExistence type="predicted"/>
<dbReference type="Pfam" id="PF01075">
    <property type="entry name" value="Glyco_transf_9"/>
    <property type="match status" value="1"/>
</dbReference>
<dbReference type="GO" id="GO:0008713">
    <property type="term" value="F:ADP-heptose-lipopolysaccharide heptosyltransferase activity"/>
    <property type="evidence" value="ECO:0007669"/>
    <property type="project" value="TreeGrafter"/>
</dbReference>
<protein>
    <submittedName>
        <fullName evidence="3">Heptosyltransferase family protein</fullName>
    </submittedName>
</protein>
<dbReference type="InterPro" id="IPR002201">
    <property type="entry name" value="Glyco_trans_9"/>
</dbReference>
<organism evidence="3">
    <name type="scientific">mine drainage metagenome</name>
    <dbReference type="NCBI Taxonomy" id="410659"/>
    <lineage>
        <taxon>unclassified sequences</taxon>
        <taxon>metagenomes</taxon>
        <taxon>ecological metagenomes</taxon>
    </lineage>
</organism>
<keyword evidence="1" id="KW-0328">Glycosyltransferase</keyword>
<evidence type="ECO:0000256" key="2">
    <source>
        <dbReference type="ARBA" id="ARBA00022679"/>
    </source>
</evidence>
<dbReference type="InterPro" id="IPR051199">
    <property type="entry name" value="LPS_LOS_Heptosyltrfase"/>
</dbReference>
<dbReference type="GO" id="GO:0005829">
    <property type="term" value="C:cytosol"/>
    <property type="evidence" value="ECO:0007669"/>
    <property type="project" value="TreeGrafter"/>
</dbReference>
<reference evidence="3" key="2">
    <citation type="journal article" date="2014" name="ISME J.">
        <title>Microbial stratification in low pH oxic and suboxic macroscopic growths along an acid mine drainage.</title>
        <authorList>
            <person name="Mendez-Garcia C."/>
            <person name="Mesa V."/>
            <person name="Sprenger R.R."/>
            <person name="Richter M."/>
            <person name="Diez M.S."/>
            <person name="Solano J."/>
            <person name="Bargiela R."/>
            <person name="Golyshina O.V."/>
            <person name="Manteca A."/>
            <person name="Ramos J.L."/>
            <person name="Gallego J.R."/>
            <person name="Llorente I."/>
            <person name="Martins Dos Santos V.A."/>
            <person name="Jensen O.N."/>
            <person name="Pelaez A.I."/>
            <person name="Sanchez J."/>
            <person name="Ferrer M."/>
        </authorList>
    </citation>
    <scope>NUCLEOTIDE SEQUENCE</scope>
</reference>
<dbReference type="AlphaFoldDB" id="T1B755"/>
<evidence type="ECO:0000256" key="1">
    <source>
        <dbReference type="ARBA" id="ARBA00022676"/>
    </source>
</evidence>
<accession>T1B755</accession>
<dbReference type="PANTHER" id="PTHR30160:SF1">
    <property type="entry name" value="LIPOPOLYSACCHARIDE 1,2-N-ACETYLGLUCOSAMINETRANSFERASE-RELATED"/>
    <property type="match status" value="1"/>
</dbReference>
<dbReference type="GO" id="GO:0009244">
    <property type="term" value="P:lipopolysaccharide core region biosynthetic process"/>
    <property type="evidence" value="ECO:0007669"/>
    <property type="project" value="TreeGrafter"/>
</dbReference>
<reference evidence="3" key="1">
    <citation type="submission" date="2013-08" db="EMBL/GenBank/DDBJ databases">
        <authorList>
            <person name="Mendez C."/>
            <person name="Richter M."/>
            <person name="Ferrer M."/>
            <person name="Sanchez J."/>
        </authorList>
    </citation>
    <scope>NUCLEOTIDE SEQUENCE</scope>
</reference>
<comment type="caution">
    <text evidence="3">The sequence shown here is derived from an EMBL/GenBank/DDBJ whole genome shotgun (WGS) entry which is preliminary data.</text>
</comment>
<dbReference type="PANTHER" id="PTHR30160">
    <property type="entry name" value="TETRAACYLDISACCHARIDE 4'-KINASE-RELATED"/>
    <property type="match status" value="1"/>
</dbReference>